<gene>
    <name evidence="3" type="ORF">HA338_02145</name>
</gene>
<evidence type="ECO:0000256" key="1">
    <source>
        <dbReference type="SAM" id="Coils"/>
    </source>
</evidence>
<organism evidence="3 4">
    <name type="scientific">Methanosarcina acetivorans</name>
    <dbReference type="NCBI Taxonomy" id="2214"/>
    <lineage>
        <taxon>Archaea</taxon>
        <taxon>Methanobacteriati</taxon>
        <taxon>Methanobacteriota</taxon>
        <taxon>Stenosarchaea group</taxon>
        <taxon>Methanomicrobia</taxon>
        <taxon>Methanosarcinales</taxon>
        <taxon>Methanosarcinaceae</taxon>
        <taxon>Methanosarcina</taxon>
    </lineage>
</organism>
<evidence type="ECO:0000256" key="2">
    <source>
        <dbReference type="SAM" id="MobiDB-lite"/>
    </source>
</evidence>
<feature type="region of interest" description="Disordered" evidence="2">
    <location>
        <begin position="32"/>
        <end position="94"/>
    </location>
</feature>
<name>A0A832S6Z8_9EURY</name>
<evidence type="ECO:0000313" key="3">
    <source>
        <dbReference type="EMBL" id="HIH92876.1"/>
    </source>
</evidence>
<feature type="compositionally biased region" description="Polar residues" evidence="2">
    <location>
        <begin position="59"/>
        <end position="70"/>
    </location>
</feature>
<dbReference type="RefSeq" id="WP_011022540.1">
    <property type="nucleotide sequence ID" value="NZ_DUJU01000027.1"/>
</dbReference>
<dbReference type="EMBL" id="DUJU01000027">
    <property type="protein sequence ID" value="HIH92876.1"/>
    <property type="molecule type" value="Genomic_DNA"/>
</dbReference>
<protein>
    <submittedName>
        <fullName evidence="3">Chromosome segregation ATPase</fullName>
    </submittedName>
</protein>
<dbReference type="AlphaFoldDB" id="A0A832S6Z8"/>
<keyword evidence="1" id="KW-0175">Coiled coil</keyword>
<evidence type="ECO:0000313" key="4">
    <source>
        <dbReference type="Proteomes" id="UP000600774"/>
    </source>
</evidence>
<reference evidence="3" key="1">
    <citation type="journal article" date="2020" name="bioRxiv">
        <title>A rank-normalized archaeal taxonomy based on genome phylogeny resolves widespread incomplete and uneven classifications.</title>
        <authorList>
            <person name="Rinke C."/>
            <person name="Chuvochina M."/>
            <person name="Mussig A.J."/>
            <person name="Chaumeil P.-A."/>
            <person name="Waite D.W."/>
            <person name="Whitman W.B."/>
            <person name="Parks D.H."/>
            <person name="Hugenholtz P."/>
        </authorList>
    </citation>
    <scope>NUCLEOTIDE SEQUENCE</scope>
    <source>
        <strain evidence="3">UBA8876</strain>
    </source>
</reference>
<dbReference type="Proteomes" id="UP000600774">
    <property type="component" value="Unassembled WGS sequence"/>
</dbReference>
<dbReference type="OMA" id="NASINYM"/>
<proteinExistence type="predicted"/>
<sequence length="369" mass="41040">MKKSRIVRYLAYVTFILILFCILPGGSLATKDSSEHGNGVQYDGESVAGSGNSEKDSVENASTGSGNSENDSIEVANGTDSSYPEKVQDKDKVQTEVQDRVSADKLEREQIQEQLQLQKEEYRGAKEDFLEVRNQIQKGKLDSDSEEAVNATGLYLNASINYMILYLENVKTNIQYSNGNVTEERIVAIDENIRLLKAEQAEVANASNQQEFVVTVRSVRGIWNNSQKASLIGAGQIVSERVGEFLGKSDDLSRKLETNIESLNATGVYTAELETRLTSYKLYLKAAQEKKEAADAIYEDENATLENLGVANNYMRESLNNVNRANQILRVIFDDLKEYNLEEVNGVGVENNTETELNNTISINNTNNN</sequence>
<dbReference type="GeneID" id="1474464"/>
<accession>A0A832S6Z8</accession>
<feature type="coiled-coil region" evidence="1">
    <location>
        <begin position="101"/>
        <end position="128"/>
    </location>
</feature>
<comment type="caution">
    <text evidence="3">The sequence shown here is derived from an EMBL/GenBank/DDBJ whole genome shotgun (WGS) entry which is preliminary data.</text>
</comment>